<proteinExistence type="predicted"/>
<accession>A0A1M4UMX3</accession>
<dbReference type="STRING" id="1533.SAMN05443638_105108"/>
<reference evidence="1 2" key="1">
    <citation type="submission" date="2016-11" db="EMBL/GenBank/DDBJ databases">
        <authorList>
            <person name="Jaros S."/>
            <person name="Januszkiewicz K."/>
            <person name="Wedrychowicz H."/>
        </authorList>
    </citation>
    <scope>NUCLEOTIDE SEQUENCE [LARGE SCALE GENOMIC DNA]</scope>
    <source>
        <strain evidence="1 2">DSM 2631</strain>
    </source>
</reference>
<organism evidence="1 2">
    <name type="scientific">Clostridium fallax</name>
    <dbReference type="NCBI Taxonomy" id="1533"/>
    <lineage>
        <taxon>Bacteria</taxon>
        <taxon>Bacillati</taxon>
        <taxon>Bacillota</taxon>
        <taxon>Clostridia</taxon>
        <taxon>Eubacteriales</taxon>
        <taxon>Clostridiaceae</taxon>
        <taxon>Clostridium</taxon>
    </lineage>
</organism>
<dbReference type="OrthoDB" id="1957780at2"/>
<protein>
    <recommendedName>
        <fullName evidence="3">DUF1292 domain-containing protein</fullName>
    </recommendedName>
</protein>
<evidence type="ECO:0008006" key="3">
    <source>
        <dbReference type="Google" id="ProtNLM"/>
    </source>
</evidence>
<dbReference type="Pfam" id="PF06949">
    <property type="entry name" value="DUF1292"/>
    <property type="match status" value="1"/>
</dbReference>
<gene>
    <name evidence="1" type="ORF">SAMN05443638_105108</name>
</gene>
<dbReference type="AlphaFoldDB" id="A0A1M4UMX3"/>
<name>A0A1M4UMX3_9CLOT</name>
<keyword evidence="2" id="KW-1185">Reference proteome</keyword>
<dbReference type="RefSeq" id="WP_072893786.1">
    <property type="nucleotide sequence ID" value="NZ_FQVM01000005.1"/>
</dbReference>
<dbReference type="Proteomes" id="UP000184035">
    <property type="component" value="Unassembled WGS sequence"/>
</dbReference>
<evidence type="ECO:0000313" key="1">
    <source>
        <dbReference type="EMBL" id="SHE58111.1"/>
    </source>
</evidence>
<evidence type="ECO:0000313" key="2">
    <source>
        <dbReference type="Proteomes" id="UP000184035"/>
    </source>
</evidence>
<dbReference type="EMBL" id="FQVM01000005">
    <property type="protein sequence ID" value="SHE58111.1"/>
    <property type="molecule type" value="Genomic_DNA"/>
</dbReference>
<sequence>MSDKDLNKCGCGCGDHEGENTCGCGEHNHEDHSCGCGCGEHSHDDHECGCGCGDHEYETFVVDLEDEDGNIVSCEVIDAFEYNELEYVLVQNPQDGSVYLFRSEGEEGSLAVPDDEEFQAVTKYYEEQLSE</sequence>
<dbReference type="InterPro" id="IPR009711">
    <property type="entry name" value="UPF0473"/>
</dbReference>